<dbReference type="PANTHER" id="PTHR31414">
    <property type="entry name" value="TRANSMEMBRANE PROTEIN DDB_G0292058"/>
    <property type="match status" value="1"/>
</dbReference>
<accession>A0A022RAE9</accession>
<feature type="transmembrane region" description="Helical" evidence="1">
    <location>
        <begin position="9"/>
        <end position="29"/>
    </location>
</feature>
<keyword evidence="3" id="KW-1185">Reference proteome</keyword>
<feature type="transmembrane region" description="Helical" evidence="1">
    <location>
        <begin position="82"/>
        <end position="105"/>
    </location>
</feature>
<gene>
    <name evidence="2" type="ORF">MIMGU_mgv1a004324mg</name>
</gene>
<dbReference type="EMBL" id="KI630592">
    <property type="protein sequence ID" value="EYU36718.1"/>
    <property type="molecule type" value="Genomic_DNA"/>
</dbReference>
<dbReference type="Proteomes" id="UP000030748">
    <property type="component" value="Unassembled WGS sequence"/>
</dbReference>
<evidence type="ECO:0000256" key="1">
    <source>
        <dbReference type="SAM" id="Phobius"/>
    </source>
</evidence>
<dbReference type="AlphaFoldDB" id="A0A022RAE9"/>
<feature type="transmembrane region" description="Helical" evidence="1">
    <location>
        <begin position="269"/>
        <end position="290"/>
    </location>
</feature>
<keyword evidence="1" id="KW-0472">Membrane</keyword>
<dbReference type="PANTHER" id="PTHR31414:SF18">
    <property type="entry name" value="TRANSMEMBRANE PROTEIN-RELATED"/>
    <property type="match status" value="1"/>
</dbReference>
<dbReference type="PhylomeDB" id="A0A022RAE9"/>
<organism evidence="2 3">
    <name type="scientific">Erythranthe guttata</name>
    <name type="common">Yellow monkey flower</name>
    <name type="synonym">Mimulus guttatus</name>
    <dbReference type="NCBI Taxonomy" id="4155"/>
    <lineage>
        <taxon>Eukaryota</taxon>
        <taxon>Viridiplantae</taxon>
        <taxon>Streptophyta</taxon>
        <taxon>Embryophyta</taxon>
        <taxon>Tracheophyta</taxon>
        <taxon>Spermatophyta</taxon>
        <taxon>Magnoliopsida</taxon>
        <taxon>eudicotyledons</taxon>
        <taxon>Gunneridae</taxon>
        <taxon>Pentapetalae</taxon>
        <taxon>asterids</taxon>
        <taxon>lamiids</taxon>
        <taxon>Lamiales</taxon>
        <taxon>Phrymaceae</taxon>
        <taxon>Erythranthe</taxon>
    </lineage>
</organism>
<dbReference type="InterPro" id="IPR040283">
    <property type="entry name" value="DDB_G0292058-like"/>
</dbReference>
<dbReference type="STRING" id="4155.A0A022RAE9"/>
<sequence length="533" mass="58282">MGSIRIRQLILTAIILALNLIQITSLPILSTTSQSGRFLAEKSTNVSDDTVRVDPLDSFKKYRGGYDITNKHYWASTAYTGIPGYAIAVLWLLCGLVYGGFLLVKRLCCNISRRKLKKKSPCHNQCYLKPLLFAVFLTILAITATGLVLGGNAKFHTRAKTVIDIIIDTADEASDTIYKTTGAMKEMSISLRDADGSTEATRFLTSTSLTLDSQAADIAKQASKNRRLIDKGFKIVYIITTLTISLTLVSVIALLVLGVLKFQRIVQILIGVCWILTALCWLFFGIYFFLQNFAGDTCTALKSFQKDPYNNSLSSILPCDELLSSKSVLNDISVGIYDLVNEVNLNISRSYGNIVQICNPFSPPPMHEYQPLNCPSTAIQIGDIPHVLRMLVCPDNGGEETCNGGILVSADYFNTVEAYSTSIQKILDVYPGMESLVECGTVSNAFDEIIQKHCGPLKGNVRMVWRSMVFLSVVMAALVVVWTISGAPDEKNSRSLGGSSVKPHCSTSVTADHALESGTVKIAKDDSDVRTES</sequence>
<name>A0A022RAE9_ERYGU</name>
<reference evidence="2 3" key="1">
    <citation type="journal article" date="2013" name="Proc. Natl. Acad. Sci. U.S.A.">
        <title>Fine-scale variation in meiotic recombination in Mimulus inferred from population shotgun sequencing.</title>
        <authorList>
            <person name="Hellsten U."/>
            <person name="Wright K.M."/>
            <person name="Jenkins J."/>
            <person name="Shu S."/>
            <person name="Yuan Y."/>
            <person name="Wessler S.R."/>
            <person name="Schmutz J."/>
            <person name="Willis J.H."/>
            <person name="Rokhsar D.S."/>
        </authorList>
    </citation>
    <scope>NUCLEOTIDE SEQUENCE [LARGE SCALE GENOMIC DNA]</scope>
    <source>
        <strain evidence="3">cv. DUN x IM62</strain>
    </source>
</reference>
<feature type="transmembrane region" description="Helical" evidence="1">
    <location>
        <begin position="126"/>
        <end position="149"/>
    </location>
</feature>
<feature type="transmembrane region" description="Helical" evidence="1">
    <location>
        <begin position="463"/>
        <end position="484"/>
    </location>
</feature>
<evidence type="ECO:0000313" key="2">
    <source>
        <dbReference type="EMBL" id="EYU36718.1"/>
    </source>
</evidence>
<protein>
    <submittedName>
        <fullName evidence="2">Uncharacterized protein</fullName>
    </submittedName>
</protein>
<evidence type="ECO:0000313" key="3">
    <source>
        <dbReference type="Proteomes" id="UP000030748"/>
    </source>
</evidence>
<keyword evidence="1" id="KW-1133">Transmembrane helix</keyword>
<dbReference type="eggNOG" id="ENOG502QVXZ">
    <property type="taxonomic scope" value="Eukaryota"/>
</dbReference>
<feature type="transmembrane region" description="Helical" evidence="1">
    <location>
        <begin position="235"/>
        <end position="257"/>
    </location>
</feature>
<keyword evidence="1" id="KW-0812">Transmembrane</keyword>
<proteinExistence type="predicted"/>